<organism evidence="1 2">
    <name type="scientific">Sporosarcina koreensis</name>
    <dbReference type="NCBI Taxonomy" id="334735"/>
    <lineage>
        <taxon>Bacteria</taxon>
        <taxon>Bacillati</taxon>
        <taxon>Bacillota</taxon>
        <taxon>Bacilli</taxon>
        <taxon>Bacillales</taxon>
        <taxon>Caryophanaceae</taxon>
        <taxon>Sporosarcina</taxon>
    </lineage>
</organism>
<evidence type="ECO:0000313" key="1">
    <source>
        <dbReference type="EMBL" id="MFC5604940.1"/>
    </source>
</evidence>
<dbReference type="Proteomes" id="UP001596071">
    <property type="component" value="Unassembled WGS sequence"/>
</dbReference>
<gene>
    <name evidence="1" type="ORF">ACFPTP_17010</name>
</gene>
<proteinExistence type="predicted"/>
<comment type="caution">
    <text evidence="1">The sequence shown here is derived from an EMBL/GenBank/DDBJ whole genome shotgun (WGS) entry which is preliminary data.</text>
</comment>
<reference evidence="2" key="1">
    <citation type="journal article" date="2019" name="Int. J. Syst. Evol. Microbiol.">
        <title>The Global Catalogue of Microorganisms (GCM) 10K type strain sequencing project: providing services to taxonomists for standard genome sequencing and annotation.</title>
        <authorList>
            <consortium name="The Broad Institute Genomics Platform"/>
            <consortium name="The Broad Institute Genome Sequencing Center for Infectious Disease"/>
            <person name="Wu L."/>
            <person name="Ma J."/>
        </authorList>
    </citation>
    <scope>NUCLEOTIDE SEQUENCE [LARGE SCALE GENOMIC DNA]</scope>
    <source>
        <strain evidence="2">KACC 11299</strain>
    </source>
</reference>
<evidence type="ECO:0000313" key="2">
    <source>
        <dbReference type="Proteomes" id="UP001596071"/>
    </source>
</evidence>
<sequence>MKGEGPSWMALFLFMRENERLCVDFTFYERLQAFMRICGDLCVNNWRYAGFAGFLRE</sequence>
<keyword evidence="2" id="KW-1185">Reference proteome</keyword>
<dbReference type="RefSeq" id="WP_381447270.1">
    <property type="nucleotide sequence ID" value="NZ_JBHSNP010000029.1"/>
</dbReference>
<protein>
    <submittedName>
        <fullName evidence="1">Uncharacterized protein</fullName>
    </submittedName>
</protein>
<name>A0ABW0U0W8_9BACL</name>
<accession>A0ABW0U0W8</accession>
<dbReference type="EMBL" id="JBHSNP010000029">
    <property type="protein sequence ID" value="MFC5604940.1"/>
    <property type="molecule type" value="Genomic_DNA"/>
</dbReference>